<evidence type="ECO:0000313" key="3">
    <source>
        <dbReference type="EMBL" id="KAK7475591.1"/>
    </source>
</evidence>
<comment type="caution">
    <text evidence="2">The sequence shown here is derived from an EMBL/GenBank/DDBJ whole genome shotgun (WGS) entry which is preliminary data.</text>
</comment>
<evidence type="ECO:0000313" key="2">
    <source>
        <dbReference type="EMBL" id="KAK7445681.1"/>
    </source>
</evidence>
<dbReference type="Proteomes" id="UP001519460">
    <property type="component" value="Unassembled WGS sequence"/>
</dbReference>
<proteinExistence type="predicted"/>
<sequence>MRRYHGGRPLVGGDSKLGIASGHDADDYAPTMSRVRQKVSGVAGENLQQVFARIGPPNLWLRFRRNKSRCECAEGDLSCS</sequence>
<reference evidence="2 4" key="2">
    <citation type="journal article" date="2023" name="Sci. Data">
        <title>Genome assembly of the Korean intertidal mud-creeper Batillaria attramentaria.</title>
        <authorList>
            <person name="Patra A.K."/>
            <person name="Ho P.T."/>
            <person name="Jun S."/>
            <person name="Lee S.J."/>
            <person name="Kim Y."/>
            <person name="Won Y.J."/>
        </authorList>
    </citation>
    <scope>NUCLEOTIDE SEQUENCE [LARGE SCALE GENOMIC DNA]</scope>
    <source>
        <strain evidence="2">Wonlab-2016</strain>
    </source>
</reference>
<accession>A0ABD0J0U0</accession>
<protein>
    <submittedName>
        <fullName evidence="2">Uncharacterized protein</fullName>
    </submittedName>
</protein>
<evidence type="ECO:0000313" key="4">
    <source>
        <dbReference type="Proteomes" id="UP001519460"/>
    </source>
</evidence>
<dbReference type="EMBL" id="JACVVK020000401">
    <property type="protein sequence ID" value="KAK7475591.1"/>
    <property type="molecule type" value="Genomic_DNA"/>
</dbReference>
<keyword evidence="4" id="KW-1185">Reference proteome</keyword>
<reference evidence="2" key="3">
    <citation type="submission" date="2023-01" db="EMBL/GenBank/DDBJ databases">
        <authorList>
            <person name="Patra A."/>
        </authorList>
    </citation>
    <scope>NUCLEOTIDE SEQUENCE</scope>
    <source>
        <strain evidence="2">Wonlab-2016</strain>
        <tissue evidence="2">Foot muscle</tissue>
    </source>
</reference>
<gene>
    <name evidence="3" type="ORF">BaRGS_00033180</name>
    <name evidence="2" type="ORF">BaRGS_00040331</name>
</gene>
<name>A0ABD0J0U0_9CAEN</name>
<reference evidence="2" key="1">
    <citation type="submission" date="2020-09" db="EMBL/GenBank/DDBJ databases">
        <authorList>
            <person name="Won Y."/>
        </authorList>
    </citation>
    <scope>NUCLEOTIDE SEQUENCE</scope>
    <source>
        <strain evidence="2">Wonlab-2016</strain>
        <tissue evidence="2">Foot muscle</tissue>
    </source>
</reference>
<feature type="region of interest" description="Disordered" evidence="1">
    <location>
        <begin position="1"/>
        <end position="31"/>
    </location>
</feature>
<dbReference type="AlphaFoldDB" id="A0ABD0J0U0"/>
<organism evidence="2 4">
    <name type="scientific">Batillaria attramentaria</name>
    <dbReference type="NCBI Taxonomy" id="370345"/>
    <lineage>
        <taxon>Eukaryota</taxon>
        <taxon>Metazoa</taxon>
        <taxon>Spiralia</taxon>
        <taxon>Lophotrochozoa</taxon>
        <taxon>Mollusca</taxon>
        <taxon>Gastropoda</taxon>
        <taxon>Caenogastropoda</taxon>
        <taxon>Sorbeoconcha</taxon>
        <taxon>Cerithioidea</taxon>
        <taxon>Batillariidae</taxon>
        <taxon>Batillaria</taxon>
    </lineage>
</organism>
<evidence type="ECO:0000256" key="1">
    <source>
        <dbReference type="SAM" id="MobiDB-lite"/>
    </source>
</evidence>
<dbReference type="EMBL" id="JACVVK020000791">
    <property type="protein sequence ID" value="KAK7445681.1"/>
    <property type="molecule type" value="Genomic_DNA"/>
</dbReference>